<keyword evidence="3" id="KW-1185">Reference proteome</keyword>
<feature type="compositionally biased region" description="Acidic residues" evidence="1">
    <location>
        <begin position="172"/>
        <end position="181"/>
    </location>
</feature>
<protein>
    <submittedName>
        <fullName evidence="2">Uncharacterized protein</fullName>
    </submittedName>
</protein>
<name>A0A8H5SVL9_9HYPO</name>
<feature type="region of interest" description="Disordered" evidence="1">
    <location>
        <begin position="172"/>
        <end position="197"/>
    </location>
</feature>
<dbReference type="Proteomes" id="UP000562682">
    <property type="component" value="Unassembled WGS sequence"/>
</dbReference>
<evidence type="ECO:0000256" key="1">
    <source>
        <dbReference type="SAM" id="MobiDB-lite"/>
    </source>
</evidence>
<dbReference type="EMBL" id="JAAOAK010000672">
    <property type="protein sequence ID" value="KAF5658482.1"/>
    <property type="molecule type" value="Genomic_DNA"/>
</dbReference>
<accession>A0A8H5SVL9</accession>
<evidence type="ECO:0000313" key="2">
    <source>
        <dbReference type="EMBL" id="KAF5658482.1"/>
    </source>
</evidence>
<reference evidence="2 3" key="1">
    <citation type="submission" date="2020-05" db="EMBL/GenBank/DDBJ databases">
        <title>Identification and distribution of gene clusters putatively required for synthesis of sphingolipid metabolism inhibitors in phylogenetically diverse species of the filamentous fungus Fusarium.</title>
        <authorList>
            <person name="Kim H.-S."/>
            <person name="Busman M."/>
            <person name="Brown D.W."/>
            <person name="Divon H."/>
            <person name="Uhlig S."/>
            <person name="Proctor R.H."/>
        </authorList>
    </citation>
    <scope>NUCLEOTIDE SEQUENCE [LARGE SCALE GENOMIC DNA]</scope>
    <source>
        <strain evidence="2 3">NRRL 25311</strain>
    </source>
</reference>
<comment type="caution">
    <text evidence="2">The sequence shown here is derived from an EMBL/GenBank/DDBJ whole genome shotgun (WGS) entry which is preliminary data.</text>
</comment>
<gene>
    <name evidence="2" type="ORF">FDENT_14067</name>
</gene>
<proteinExistence type="predicted"/>
<evidence type="ECO:0000313" key="3">
    <source>
        <dbReference type="Proteomes" id="UP000562682"/>
    </source>
</evidence>
<sequence>MEIDQSANPEDTHEAPTGIHDTYCIDINSLEASAESLQLLVDAMMDWPLEDLNIANDFFDTAQRISSYYMLLHMAEDCSDTADRVVEAECTFLEKTIEQAWKRLVGEWKSFLEFRGQGLEQGESFDEKEIADLLEACQLPVDDKYASDEYINYQHRKDECSDDMYDDEYTTSLYTDDDEDRQDMKNEEDLVSMDLTE</sequence>
<organism evidence="2 3">
    <name type="scientific">Fusarium denticulatum</name>
    <dbReference type="NCBI Taxonomy" id="48507"/>
    <lineage>
        <taxon>Eukaryota</taxon>
        <taxon>Fungi</taxon>
        <taxon>Dikarya</taxon>
        <taxon>Ascomycota</taxon>
        <taxon>Pezizomycotina</taxon>
        <taxon>Sordariomycetes</taxon>
        <taxon>Hypocreomycetidae</taxon>
        <taxon>Hypocreales</taxon>
        <taxon>Nectriaceae</taxon>
        <taxon>Fusarium</taxon>
        <taxon>Fusarium fujikuroi species complex</taxon>
    </lineage>
</organism>
<dbReference type="AlphaFoldDB" id="A0A8H5SVL9"/>